<feature type="compositionally biased region" description="Basic and acidic residues" evidence="1">
    <location>
        <begin position="161"/>
        <end position="175"/>
    </location>
</feature>
<dbReference type="AlphaFoldDB" id="A0AAE1S3W1"/>
<dbReference type="Proteomes" id="UP001291623">
    <property type="component" value="Unassembled WGS sequence"/>
</dbReference>
<gene>
    <name evidence="2" type="ORF">RND71_017998</name>
</gene>
<comment type="caution">
    <text evidence="2">The sequence shown here is derived from an EMBL/GenBank/DDBJ whole genome shotgun (WGS) entry which is preliminary data.</text>
</comment>
<evidence type="ECO:0000313" key="3">
    <source>
        <dbReference type="Proteomes" id="UP001291623"/>
    </source>
</evidence>
<proteinExistence type="predicted"/>
<evidence type="ECO:0000313" key="2">
    <source>
        <dbReference type="EMBL" id="KAK4362757.1"/>
    </source>
</evidence>
<keyword evidence="3" id="KW-1185">Reference proteome</keyword>
<evidence type="ECO:0000256" key="1">
    <source>
        <dbReference type="SAM" id="MobiDB-lite"/>
    </source>
</evidence>
<feature type="compositionally biased region" description="Basic and acidic residues" evidence="1">
    <location>
        <begin position="125"/>
        <end position="134"/>
    </location>
</feature>
<feature type="region of interest" description="Disordered" evidence="1">
    <location>
        <begin position="102"/>
        <end position="175"/>
    </location>
</feature>
<dbReference type="EMBL" id="JAVYJV010000009">
    <property type="protein sequence ID" value="KAK4362757.1"/>
    <property type="molecule type" value="Genomic_DNA"/>
</dbReference>
<accession>A0AAE1S3W1</accession>
<sequence length="175" mass="19625">MDIATDLYSKLRKDTKLIQKKDIARLKGELLIEHGKCRLVLGNKQVLSSQDRALLFLSRVELNSLLMALQKMGMKAIAQHIQKQIDKSFQGLYPFCTQTVGISSSSYSSSTNAKSTLKEKRRGKGNRDTNEVDNIKGPLNIDTVDTRHIPPLGPQDTCHQNNEETQKGDCRAVQE</sequence>
<organism evidence="2 3">
    <name type="scientific">Anisodus tanguticus</name>
    <dbReference type="NCBI Taxonomy" id="243964"/>
    <lineage>
        <taxon>Eukaryota</taxon>
        <taxon>Viridiplantae</taxon>
        <taxon>Streptophyta</taxon>
        <taxon>Embryophyta</taxon>
        <taxon>Tracheophyta</taxon>
        <taxon>Spermatophyta</taxon>
        <taxon>Magnoliopsida</taxon>
        <taxon>eudicotyledons</taxon>
        <taxon>Gunneridae</taxon>
        <taxon>Pentapetalae</taxon>
        <taxon>asterids</taxon>
        <taxon>lamiids</taxon>
        <taxon>Solanales</taxon>
        <taxon>Solanaceae</taxon>
        <taxon>Solanoideae</taxon>
        <taxon>Hyoscyameae</taxon>
        <taxon>Anisodus</taxon>
    </lineage>
</organism>
<reference evidence="2" key="1">
    <citation type="submission" date="2023-12" db="EMBL/GenBank/DDBJ databases">
        <title>Genome assembly of Anisodus tanguticus.</title>
        <authorList>
            <person name="Wang Y.-J."/>
        </authorList>
    </citation>
    <scope>NUCLEOTIDE SEQUENCE</scope>
    <source>
        <strain evidence="2">KB-2021</strain>
        <tissue evidence="2">Leaf</tissue>
    </source>
</reference>
<protein>
    <submittedName>
        <fullName evidence="2">Uncharacterized protein</fullName>
    </submittedName>
</protein>
<name>A0AAE1S3W1_9SOLA</name>